<dbReference type="PANTHER" id="PTHR34815">
    <property type="entry name" value="LYSINE ACETYLTRANSFERASE"/>
    <property type="match status" value="1"/>
</dbReference>
<dbReference type="InterPro" id="IPR053013">
    <property type="entry name" value="LAT"/>
</dbReference>
<dbReference type="Pfam" id="PF22998">
    <property type="entry name" value="GNAT_LYC1-like"/>
    <property type="match status" value="1"/>
</dbReference>
<accession>D8Q565</accession>
<dbReference type="OrthoDB" id="2020070at2759"/>
<dbReference type="InParanoid" id="D8Q565"/>
<dbReference type="HOGENOM" id="CLU_038171_2_0_1"/>
<reference evidence="2 3" key="1">
    <citation type="journal article" date="2010" name="Nat. Biotechnol.">
        <title>Genome sequence of the model mushroom Schizophyllum commune.</title>
        <authorList>
            <person name="Ohm R.A."/>
            <person name="de Jong J.F."/>
            <person name="Lugones L.G."/>
            <person name="Aerts A."/>
            <person name="Kothe E."/>
            <person name="Stajich J.E."/>
            <person name="de Vries R.P."/>
            <person name="Record E."/>
            <person name="Levasseur A."/>
            <person name="Baker S.E."/>
            <person name="Bartholomew K.A."/>
            <person name="Coutinho P.M."/>
            <person name="Erdmann S."/>
            <person name="Fowler T.J."/>
            <person name="Gathman A.C."/>
            <person name="Lombard V."/>
            <person name="Henrissat B."/>
            <person name="Knabe N."/>
            <person name="Kuees U."/>
            <person name="Lilly W.W."/>
            <person name="Lindquist E."/>
            <person name="Lucas S."/>
            <person name="Magnuson J.K."/>
            <person name="Piumi F."/>
            <person name="Raudaskoski M."/>
            <person name="Salamov A."/>
            <person name="Schmutz J."/>
            <person name="Schwarze F.W.M.R."/>
            <person name="vanKuyk P.A."/>
            <person name="Horton J.S."/>
            <person name="Grigoriev I.V."/>
            <person name="Woesten H.A.B."/>
        </authorList>
    </citation>
    <scope>NUCLEOTIDE SEQUENCE [LARGE SCALE GENOMIC DNA]</scope>
    <source>
        <strain evidence="3">H4-8 / FGSC 9210</strain>
    </source>
</reference>
<feature type="domain" description="LYC1 C-terminal" evidence="1">
    <location>
        <begin position="198"/>
        <end position="378"/>
    </location>
</feature>
<sequence>MAHLKDFTLFVATREQIIEHRTRTFPVWGGGHTVEEYLARDAACEQQENSVEGRLITWVLAPRDDPTTLDFPCAVESYRREGRSYDGELQRVTAYNVACVYTKEDKRRKGYANHMMRLLHWVLADERFLDRKAFPSEWGAPPERVSEAGGAYFSALWSGIGPDFYKTCGEAPGRDGWLIKDSRSTIWKLEEAEGRVKEPAGGWQWLDEKEVKEAWDADVPLMERDIEELGKQLVGKPVVSFLPNKGVAAFQHERCIFSAPHAPFLFKSWGIKATEGELAYATWTVDVKRKSLGLKNLLLTRIRAHSDAQFKEMMSAVLRYAKENGCQAVEMWNLPRNFEAAAKDLAGETFVRDSFLPALKTYAVEDAEYAFNERFHWC</sequence>
<gene>
    <name evidence="2" type="ORF">SCHCODRAFT_257214</name>
</gene>
<evidence type="ECO:0000259" key="1">
    <source>
        <dbReference type="Pfam" id="PF22998"/>
    </source>
</evidence>
<name>D8Q565_SCHCM</name>
<dbReference type="VEuPathDB" id="FungiDB:SCHCODRAFT_02541986"/>
<dbReference type="RefSeq" id="XP_003032256.1">
    <property type="nucleotide sequence ID" value="XM_003032210.1"/>
</dbReference>
<dbReference type="OMA" id="RERFEWI"/>
<dbReference type="EMBL" id="GL377306">
    <property type="protein sequence ID" value="EFI97353.1"/>
    <property type="molecule type" value="Genomic_DNA"/>
</dbReference>
<organism evidence="3">
    <name type="scientific">Schizophyllum commune (strain H4-8 / FGSC 9210)</name>
    <name type="common">Split gill fungus</name>
    <dbReference type="NCBI Taxonomy" id="578458"/>
    <lineage>
        <taxon>Eukaryota</taxon>
        <taxon>Fungi</taxon>
        <taxon>Dikarya</taxon>
        <taxon>Basidiomycota</taxon>
        <taxon>Agaricomycotina</taxon>
        <taxon>Agaricomycetes</taxon>
        <taxon>Agaricomycetidae</taxon>
        <taxon>Agaricales</taxon>
        <taxon>Schizophyllaceae</taxon>
        <taxon>Schizophyllum</taxon>
    </lineage>
</organism>
<dbReference type="KEGG" id="scm:SCHCO_02541986"/>
<proteinExistence type="predicted"/>
<dbReference type="GeneID" id="9589825"/>
<protein>
    <recommendedName>
        <fullName evidence="1">LYC1 C-terminal domain-containing protein</fullName>
    </recommendedName>
</protein>
<dbReference type="AlphaFoldDB" id="D8Q565"/>
<evidence type="ECO:0000313" key="3">
    <source>
        <dbReference type="Proteomes" id="UP000007431"/>
    </source>
</evidence>
<dbReference type="InterPro" id="IPR055100">
    <property type="entry name" value="GNAT_LYC1-like"/>
</dbReference>
<evidence type="ECO:0000313" key="2">
    <source>
        <dbReference type="EMBL" id="EFI97353.1"/>
    </source>
</evidence>
<dbReference type="PANTHER" id="PTHR34815:SF2">
    <property type="entry name" value="N-ACETYLTRANSFERASE DOMAIN-CONTAINING PROTEIN"/>
    <property type="match status" value="1"/>
</dbReference>
<keyword evidence="3" id="KW-1185">Reference proteome</keyword>
<dbReference type="eggNOG" id="ENOG502S41G">
    <property type="taxonomic scope" value="Eukaryota"/>
</dbReference>
<dbReference type="STRING" id="578458.D8Q565"/>
<dbReference type="Proteomes" id="UP000007431">
    <property type="component" value="Unassembled WGS sequence"/>
</dbReference>